<accession>A0ABV5BF64</accession>
<sequence>MSDTTTIRDQLDSFMKQRELNISRFGKISGLNAGTMSSLLNGNRVMALNQLDRITSVMELPEGYFYEQYIQEYLNEASPNWRRIRPFLYRCAELDKLDCLRQAVGLLLDNLVYAPLLFETAEDFFHNKKDEAAAILYECVAESETRQHSERLALCHYRLFLLRIRNQNQAENLRAAIQFEIYIDRLDDMDQLDALKELANTYRALKEWDRLEKIVDKMQPIAKALYSEIHNDRKRKDSPKKTGRPLFFYLAYSYLLRAEVSEGRGNYKLALQYTYEYADLSWVKETDEEALHWKGLFKEWAEANTYLNKLLSGELEILPDYLAYIEKNQDELLFALLNIMKAANQFSFDAEDILLKFEEQIKSYLEKRQTFGVYSDNVVNQYSLYLFYEIADYYLTHKKDSIGFKYLIECLERSVIIKNKTDIFKCMVLFENNRTLASAETVTAYHNIMEEVYLNEKSHYALVND</sequence>
<dbReference type="SUPFAM" id="SSF47413">
    <property type="entry name" value="lambda repressor-like DNA-binding domains"/>
    <property type="match status" value="1"/>
</dbReference>
<evidence type="ECO:0000313" key="1">
    <source>
        <dbReference type="EMBL" id="MFB5684240.1"/>
    </source>
</evidence>
<dbReference type="Proteomes" id="UP001580407">
    <property type="component" value="Unassembled WGS sequence"/>
</dbReference>
<proteinExistence type="predicted"/>
<organism evidence="1 2">
    <name type="scientific">Paenibacillus terreus</name>
    <dbReference type="NCBI Taxonomy" id="1387834"/>
    <lineage>
        <taxon>Bacteria</taxon>
        <taxon>Bacillati</taxon>
        <taxon>Bacillota</taxon>
        <taxon>Bacilli</taxon>
        <taxon>Bacillales</taxon>
        <taxon>Paenibacillaceae</taxon>
        <taxon>Paenibacillus</taxon>
    </lineage>
</organism>
<gene>
    <name evidence="1" type="ORF">ACE3NQ_25395</name>
</gene>
<dbReference type="RefSeq" id="WP_375527957.1">
    <property type="nucleotide sequence ID" value="NZ_JBHILM010000038.1"/>
</dbReference>
<name>A0ABV5BF64_9BACL</name>
<dbReference type="InterPro" id="IPR010982">
    <property type="entry name" value="Lambda_DNA-bd_dom_sf"/>
</dbReference>
<dbReference type="EMBL" id="JBHILM010000038">
    <property type="protein sequence ID" value="MFB5684240.1"/>
    <property type="molecule type" value="Genomic_DNA"/>
</dbReference>
<protein>
    <submittedName>
        <fullName evidence="1">Helix-turn-helix domain-containing protein</fullName>
    </submittedName>
</protein>
<evidence type="ECO:0000313" key="2">
    <source>
        <dbReference type="Proteomes" id="UP001580407"/>
    </source>
</evidence>
<comment type="caution">
    <text evidence="1">The sequence shown here is derived from an EMBL/GenBank/DDBJ whole genome shotgun (WGS) entry which is preliminary data.</text>
</comment>
<reference evidence="1 2" key="1">
    <citation type="submission" date="2024-09" db="EMBL/GenBank/DDBJ databases">
        <authorList>
            <person name="Ruan L."/>
        </authorList>
    </citation>
    <scope>NUCLEOTIDE SEQUENCE [LARGE SCALE GENOMIC DNA]</scope>
    <source>
        <strain evidence="1 2">D33</strain>
    </source>
</reference>
<keyword evidence="2" id="KW-1185">Reference proteome</keyword>